<dbReference type="GO" id="GO:0015293">
    <property type="term" value="F:symporter activity"/>
    <property type="evidence" value="ECO:0007669"/>
    <property type="project" value="UniProtKB-KW"/>
</dbReference>
<dbReference type="SUPFAM" id="SSF103473">
    <property type="entry name" value="MFS general substrate transporter"/>
    <property type="match status" value="1"/>
</dbReference>
<dbReference type="InterPro" id="IPR050382">
    <property type="entry name" value="MFS_Na/Anion_cotransporter"/>
</dbReference>
<feature type="transmembrane region" description="Helical" evidence="8">
    <location>
        <begin position="239"/>
        <end position="258"/>
    </location>
</feature>
<dbReference type="Proteomes" id="UP000245119">
    <property type="component" value="Linkage Group LG2"/>
</dbReference>
<evidence type="ECO:0000256" key="2">
    <source>
        <dbReference type="ARBA" id="ARBA00022448"/>
    </source>
</evidence>
<proteinExistence type="predicted"/>
<dbReference type="AlphaFoldDB" id="A0A2T7PTG7"/>
<comment type="subcellular location">
    <subcellularLocation>
        <location evidence="1">Membrane</location>
        <topology evidence="1">Multi-pass membrane protein</topology>
    </subcellularLocation>
</comment>
<dbReference type="Pfam" id="PF07690">
    <property type="entry name" value="MFS_1"/>
    <property type="match status" value="1"/>
</dbReference>
<feature type="compositionally biased region" description="Basic and acidic residues" evidence="7">
    <location>
        <begin position="534"/>
        <end position="545"/>
    </location>
</feature>
<feature type="transmembrane region" description="Helical" evidence="8">
    <location>
        <begin position="406"/>
        <end position="427"/>
    </location>
</feature>
<sequence>MEPVHHVLLRLLFVYVVRVNFSVAIICMVRVPTRNVTSGSLVSQSYSNVSHHRMSLPVARNTYPGNETTHGYIHQLSETSDTEEAEISDESSCSTESEDPSAHSKEGEFDWDKPTQTRLLAMYFYGYIFTQVPGGWLAGRIGGRRVWGVCQTISALCSLATPLAARTNVYIVYAIRFILGLAAGVSFPCIHAMMGRWAPTLERSKLVSFSFTGMSVGTVLTFSLSALLCVSGFDNGWGSIFYLSGAGNLLWVVVWLLVTSDTPAKHKRIKEIEKNYIMKSIGESPESKARIPTPWRAMITSGPVWAIVSAHVLHNYTNYTMLTSLPTFMKEVLKFDTRQNGALSAVPYLSQAVVSALSGQVADRLRERASSAPRTPGSSSRSPVAFVGSAVCMALAGYMTCSQRPLAVFLLSLCLSFMGLNRSGFGVNHIDLAPRHAGVLYGLTNTVATVPGMIAPLIAGALTPNRTAEEWRRVFFVCAALAVLGAILYGVLADGELQTWAVPPSEELKVAGPRTNTNENNEDLLLSPFTADDATQRRINSEDIKSPGLEKLNQGSLSQTGGDKQP</sequence>
<evidence type="ECO:0000256" key="5">
    <source>
        <dbReference type="ARBA" id="ARBA00022989"/>
    </source>
</evidence>
<keyword evidence="5 8" id="KW-1133">Transmembrane helix</keyword>
<evidence type="ECO:0000259" key="9">
    <source>
        <dbReference type="PROSITE" id="PS50850"/>
    </source>
</evidence>
<evidence type="ECO:0000256" key="7">
    <source>
        <dbReference type="SAM" id="MobiDB-lite"/>
    </source>
</evidence>
<keyword evidence="3 8" id="KW-0812">Transmembrane</keyword>
<reference evidence="10 11" key="1">
    <citation type="submission" date="2018-04" db="EMBL/GenBank/DDBJ databases">
        <title>The genome of golden apple snail Pomacea canaliculata provides insight into stress tolerance and invasive adaptation.</title>
        <authorList>
            <person name="Liu C."/>
            <person name="Liu B."/>
            <person name="Ren Y."/>
            <person name="Zhang Y."/>
            <person name="Wang H."/>
            <person name="Li S."/>
            <person name="Jiang F."/>
            <person name="Yin L."/>
            <person name="Zhang G."/>
            <person name="Qian W."/>
            <person name="Fan W."/>
        </authorList>
    </citation>
    <scope>NUCLEOTIDE SEQUENCE [LARGE SCALE GENOMIC DNA]</scope>
    <source>
        <strain evidence="10">SZHN2017</strain>
        <tissue evidence="10">Muscle</tissue>
    </source>
</reference>
<evidence type="ECO:0000256" key="3">
    <source>
        <dbReference type="ARBA" id="ARBA00022692"/>
    </source>
</evidence>
<keyword evidence="11" id="KW-1185">Reference proteome</keyword>
<evidence type="ECO:0000256" key="1">
    <source>
        <dbReference type="ARBA" id="ARBA00004141"/>
    </source>
</evidence>
<feature type="region of interest" description="Disordered" evidence="7">
    <location>
        <begin position="77"/>
        <end position="109"/>
    </location>
</feature>
<feature type="domain" description="Major facilitator superfamily (MFS) profile" evidence="9">
    <location>
        <begin position="8"/>
        <end position="497"/>
    </location>
</feature>
<dbReference type="STRING" id="400727.A0A2T7PTG7"/>
<evidence type="ECO:0000256" key="4">
    <source>
        <dbReference type="ARBA" id="ARBA00022847"/>
    </source>
</evidence>
<evidence type="ECO:0000313" key="10">
    <source>
        <dbReference type="EMBL" id="PVD36714.1"/>
    </source>
</evidence>
<feature type="compositionally biased region" description="Polar residues" evidence="7">
    <location>
        <begin position="553"/>
        <end position="566"/>
    </location>
</feature>
<name>A0A2T7PTG7_POMCA</name>
<dbReference type="PANTHER" id="PTHR11662">
    <property type="entry name" value="SOLUTE CARRIER FAMILY 17"/>
    <property type="match status" value="1"/>
</dbReference>
<evidence type="ECO:0000256" key="6">
    <source>
        <dbReference type="ARBA" id="ARBA00023136"/>
    </source>
</evidence>
<protein>
    <recommendedName>
        <fullName evidence="9">Major facilitator superfamily (MFS) profile domain-containing protein</fullName>
    </recommendedName>
</protein>
<feature type="transmembrane region" description="Helical" evidence="8">
    <location>
        <begin position="146"/>
        <end position="165"/>
    </location>
</feature>
<dbReference type="EMBL" id="PZQS01000002">
    <property type="protein sequence ID" value="PVD36714.1"/>
    <property type="molecule type" value="Genomic_DNA"/>
</dbReference>
<dbReference type="PROSITE" id="PS50850">
    <property type="entry name" value="MFS"/>
    <property type="match status" value="1"/>
</dbReference>
<dbReference type="Gene3D" id="1.20.1250.20">
    <property type="entry name" value="MFS general substrate transporter like domains"/>
    <property type="match status" value="2"/>
</dbReference>
<feature type="transmembrane region" description="Helical" evidence="8">
    <location>
        <begin position="12"/>
        <end position="31"/>
    </location>
</feature>
<dbReference type="CDD" id="cd17318">
    <property type="entry name" value="MFS_SLC17"/>
    <property type="match status" value="1"/>
</dbReference>
<feature type="transmembrane region" description="Helical" evidence="8">
    <location>
        <begin position="206"/>
        <end position="233"/>
    </location>
</feature>
<feature type="transmembrane region" description="Helical" evidence="8">
    <location>
        <begin position="120"/>
        <end position="139"/>
    </location>
</feature>
<organism evidence="10 11">
    <name type="scientific">Pomacea canaliculata</name>
    <name type="common">Golden apple snail</name>
    <dbReference type="NCBI Taxonomy" id="400727"/>
    <lineage>
        <taxon>Eukaryota</taxon>
        <taxon>Metazoa</taxon>
        <taxon>Spiralia</taxon>
        <taxon>Lophotrochozoa</taxon>
        <taxon>Mollusca</taxon>
        <taxon>Gastropoda</taxon>
        <taxon>Caenogastropoda</taxon>
        <taxon>Architaenioglossa</taxon>
        <taxon>Ampullarioidea</taxon>
        <taxon>Ampullariidae</taxon>
        <taxon>Pomacea</taxon>
    </lineage>
</organism>
<gene>
    <name evidence="10" type="ORF">C0Q70_03700</name>
</gene>
<dbReference type="GO" id="GO:0006820">
    <property type="term" value="P:monoatomic anion transport"/>
    <property type="evidence" value="ECO:0007669"/>
    <property type="project" value="TreeGrafter"/>
</dbReference>
<feature type="transmembrane region" description="Helical" evidence="8">
    <location>
        <begin position="474"/>
        <end position="492"/>
    </location>
</feature>
<dbReference type="GO" id="GO:0016020">
    <property type="term" value="C:membrane"/>
    <property type="evidence" value="ECO:0007669"/>
    <property type="project" value="UniProtKB-SubCell"/>
</dbReference>
<keyword evidence="6 8" id="KW-0472">Membrane</keyword>
<feature type="transmembrane region" description="Helical" evidence="8">
    <location>
        <begin position="439"/>
        <end position="462"/>
    </location>
</feature>
<dbReference type="FunFam" id="1.20.1250.20:FF:000003">
    <property type="entry name" value="Solute carrier family 17 member 3"/>
    <property type="match status" value="1"/>
</dbReference>
<feature type="compositionally biased region" description="Acidic residues" evidence="7">
    <location>
        <begin position="80"/>
        <end position="89"/>
    </location>
</feature>
<feature type="compositionally biased region" description="Basic and acidic residues" evidence="7">
    <location>
        <begin position="100"/>
        <end position="109"/>
    </location>
</feature>
<dbReference type="PANTHER" id="PTHR11662:SF399">
    <property type="entry name" value="FI19708P1-RELATED"/>
    <property type="match status" value="1"/>
</dbReference>
<accession>A0A2T7PTG7</accession>
<comment type="caution">
    <text evidence="10">The sequence shown here is derived from an EMBL/GenBank/DDBJ whole genome shotgun (WGS) entry which is preliminary data.</text>
</comment>
<feature type="region of interest" description="Disordered" evidence="7">
    <location>
        <begin position="509"/>
        <end position="566"/>
    </location>
</feature>
<dbReference type="InterPro" id="IPR020846">
    <property type="entry name" value="MFS_dom"/>
</dbReference>
<dbReference type="InterPro" id="IPR036259">
    <property type="entry name" value="MFS_trans_sf"/>
</dbReference>
<keyword evidence="4" id="KW-0769">Symport</keyword>
<evidence type="ECO:0000256" key="8">
    <source>
        <dbReference type="SAM" id="Phobius"/>
    </source>
</evidence>
<dbReference type="InterPro" id="IPR011701">
    <property type="entry name" value="MFS"/>
</dbReference>
<feature type="transmembrane region" description="Helical" evidence="8">
    <location>
        <begin position="171"/>
        <end position="194"/>
    </location>
</feature>
<dbReference type="OrthoDB" id="2985014at2759"/>
<evidence type="ECO:0000313" key="11">
    <source>
        <dbReference type="Proteomes" id="UP000245119"/>
    </source>
</evidence>
<keyword evidence="2" id="KW-0813">Transport</keyword>